<reference evidence="1 2" key="2">
    <citation type="journal article" date="2009" name="PLoS ONE">
        <title>An integrated genetic and cytogenetic map of the cucumber genome.</title>
        <authorList>
            <person name="Ren Y."/>
            <person name="Zhang Z."/>
            <person name="Liu J."/>
            <person name="Staub J.E."/>
            <person name="Han Y."/>
            <person name="Cheng Z."/>
            <person name="Li X."/>
            <person name="Lu J."/>
            <person name="Miao H."/>
            <person name="Kang H."/>
            <person name="Xie B."/>
            <person name="Gu X."/>
            <person name="Wang X."/>
            <person name="Du Y."/>
            <person name="Jin W."/>
            <person name="Huang S."/>
        </authorList>
    </citation>
    <scope>NUCLEOTIDE SEQUENCE [LARGE SCALE GENOMIC DNA]</scope>
    <source>
        <strain evidence="2">cv. 9930</strain>
    </source>
</reference>
<reference evidence="1 2" key="1">
    <citation type="journal article" date="2009" name="Nat. Genet.">
        <title>The genome of the cucumber, Cucumis sativus L.</title>
        <authorList>
            <person name="Huang S."/>
            <person name="Li R."/>
            <person name="Zhang Z."/>
            <person name="Li L."/>
            <person name="Gu X."/>
            <person name="Fan W."/>
            <person name="Lucas W.J."/>
            <person name="Wang X."/>
            <person name="Xie B."/>
            <person name="Ni P."/>
            <person name="Ren Y."/>
            <person name="Zhu H."/>
            <person name="Li J."/>
            <person name="Lin K."/>
            <person name="Jin W."/>
            <person name="Fei Z."/>
            <person name="Li G."/>
            <person name="Staub J."/>
            <person name="Kilian A."/>
            <person name="van der Vossen E.A."/>
            <person name="Wu Y."/>
            <person name="Guo J."/>
            <person name="He J."/>
            <person name="Jia Z."/>
            <person name="Ren Y."/>
            <person name="Tian G."/>
            <person name="Lu Y."/>
            <person name="Ruan J."/>
            <person name="Qian W."/>
            <person name="Wang M."/>
            <person name="Huang Q."/>
            <person name="Li B."/>
            <person name="Xuan Z."/>
            <person name="Cao J."/>
            <person name="Asan"/>
            <person name="Wu Z."/>
            <person name="Zhang J."/>
            <person name="Cai Q."/>
            <person name="Bai Y."/>
            <person name="Zhao B."/>
            <person name="Han Y."/>
            <person name="Li Y."/>
            <person name="Li X."/>
            <person name="Wang S."/>
            <person name="Shi Q."/>
            <person name="Liu S."/>
            <person name="Cho W.K."/>
            <person name="Kim J.Y."/>
            <person name="Xu Y."/>
            <person name="Heller-Uszynska K."/>
            <person name="Miao H."/>
            <person name="Cheng Z."/>
            <person name="Zhang S."/>
            <person name="Wu J."/>
            <person name="Yang Y."/>
            <person name="Kang H."/>
            <person name="Li M."/>
            <person name="Liang H."/>
            <person name="Ren X."/>
            <person name="Shi Z."/>
            <person name="Wen M."/>
            <person name="Jian M."/>
            <person name="Yang H."/>
            <person name="Zhang G."/>
            <person name="Yang Z."/>
            <person name="Chen R."/>
            <person name="Liu S."/>
            <person name="Li J."/>
            <person name="Ma L."/>
            <person name="Liu H."/>
            <person name="Zhou Y."/>
            <person name="Zhao J."/>
            <person name="Fang X."/>
            <person name="Li G."/>
            <person name="Fang L."/>
            <person name="Li Y."/>
            <person name="Liu D."/>
            <person name="Zheng H."/>
            <person name="Zhang Y."/>
            <person name="Qin N."/>
            <person name="Li Z."/>
            <person name="Yang G."/>
            <person name="Yang S."/>
            <person name="Bolund L."/>
            <person name="Kristiansen K."/>
            <person name="Zheng H."/>
            <person name="Li S."/>
            <person name="Zhang X."/>
            <person name="Yang H."/>
            <person name="Wang J."/>
            <person name="Sun R."/>
            <person name="Zhang B."/>
            <person name="Jiang S."/>
            <person name="Wang J."/>
            <person name="Du Y."/>
            <person name="Li S."/>
        </authorList>
    </citation>
    <scope>NUCLEOTIDE SEQUENCE [LARGE SCALE GENOMIC DNA]</scope>
    <source>
        <strain evidence="2">cv. 9930</strain>
    </source>
</reference>
<accession>A0A0A0KHV6</accession>
<protein>
    <submittedName>
        <fullName evidence="1">Uncharacterized protein</fullName>
    </submittedName>
</protein>
<dbReference type="AlphaFoldDB" id="A0A0A0KHV6"/>
<reference evidence="1 2" key="3">
    <citation type="journal article" date="2010" name="BMC Genomics">
        <title>Transcriptome sequencing and comparative analysis of cucumber flowers with different sex types.</title>
        <authorList>
            <person name="Guo S."/>
            <person name="Zheng Y."/>
            <person name="Joung J.G."/>
            <person name="Liu S."/>
            <person name="Zhang Z."/>
            <person name="Crasta O.R."/>
            <person name="Sobral B.W."/>
            <person name="Xu Y."/>
            <person name="Huang S."/>
            <person name="Fei Z."/>
        </authorList>
    </citation>
    <scope>NUCLEOTIDE SEQUENCE [LARGE SCALE GENOMIC DNA]</scope>
    <source>
        <strain evidence="2">cv. 9930</strain>
    </source>
</reference>
<dbReference type="EMBL" id="CM002927">
    <property type="protein sequence ID" value="KGN49305.1"/>
    <property type="molecule type" value="Genomic_DNA"/>
</dbReference>
<keyword evidence="2" id="KW-1185">Reference proteome</keyword>
<dbReference type="Gramene" id="KGN49305">
    <property type="protein sequence ID" value="KGN49305"/>
    <property type="gene ID" value="Csa_6G519575"/>
</dbReference>
<proteinExistence type="predicted"/>
<name>A0A0A0KHV6_CUCSA</name>
<reference evidence="1 2" key="4">
    <citation type="journal article" date="2011" name="BMC Genomics">
        <title>RNA-Seq improves annotation of protein-coding genes in the cucumber genome.</title>
        <authorList>
            <person name="Li Z."/>
            <person name="Zhang Z."/>
            <person name="Yan P."/>
            <person name="Huang S."/>
            <person name="Fei Z."/>
            <person name="Lin K."/>
        </authorList>
    </citation>
    <scope>NUCLEOTIDE SEQUENCE [LARGE SCALE GENOMIC DNA]</scope>
    <source>
        <strain evidence="2">cv. 9930</strain>
    </source>
</reference>
<gene>
    <name evidence="1" type="ORF">Csa_6G519575</name>
</gene>
<organism evidence="1 2">
    <name type="scientific">Cucumis sativus</name>
    <name type="common">Cucumber</name>
    <dbReference type="NCBI Taxonomy" id="3659"/>
    <lineage>
        <taxon>Eukaryota</taxon>
        <taxon>Viridiplantae</taxon>
        <taxon>Streptophyta</taxon>
        <taxon>Embryophyta</taxon>
        <taxon>Tracheophyta</taxon>
        <taxon>Spermatophyta</taxon>
        <taxon>Magnoliopsida</taxon>
        <taxon>eudicotyledons</taxon>
        <taxon>Gunneridae</taxon>
        <taxon>Pentapetalae</taxon>
        <taxon>rosids</taxon>
        <taxon>fabids</taxon>
        <taxon>Cucurbitales</taxon>
        <taxon>Cucurbitaceae</taxon>
        <taxon>Benincaseae</taxon>
        <taxon>Cucumis</taxon>
    </lineage>
</organism>
<dbReference type="Proteomes" id="UP000029981">
    <property type="component" value="Chromosome 6"/>
</dbReference>
<evidence type="ECO:0000313" key="1">
    <source>
        <dbReference type="EMBL" id="KGN49305.1"/>
    </source>
</evidence>
<sequence>MPPLHRIQFKLMNNPRSRIVILPIILRQLAGKGPAIRRRLGSSTTSSDGYVTERPTGRPVPLTTLAEMSRLINIVIVEVTEFGVHTLTSWTWNNLFRPLHLCFITFTTAGDRSSFLWFLLQFSGL</sequence>
<evidence type="ECO:0000313" key="2">
    <source>
        <dbReference type="Proteomes" id="UP000029981"/>
    </source>
</evidence>